<dbReference type="OrthoDB" id="5939597at2"/>
<accession>A0A4S3KXD4</accession>
<feature type="signal peptide" evidence="1">
    <location>
        <begin position="1"/>
        <end position="22"/>
    </location>
</feature>
<evidence type="ECO:0000256" key="1">
    <source>
        <dbReference type="SAM" id="SignalP"/>
    </source>
</evidence>
<dbReference type="RefSeq" id="WP_123521411.1">
    <property type="nucleotide sequence ID" value="NZ_JBHLWF010000031.1"/>
</dbReference>
<evidence type="ECO:0000313" key="2">
    <source>
        <dbReference type="EMBL" id="TCS99178.1"/>
    </source>
</evidence>
<organism evidence="2 3">
    <name type="scientific">Pseudofulvimonas gallinarii</name>
    <dbReference type="NCBI Taxonomy" id="634155"/>
    <lineage>
        <taxon>Bacteria</taxon>
        <taxon>Pseudomonadati</taxon>
        <taxon>Pseudomonadota</taxon>
        <taxon>Gammaproteobacteria</taxon>
        <taxon>Lysobacterales</taxon>
        <taxon>Rhodanobacteraceae</taxon>
        <taxon>Pseudofulvimonas</taxon>
    </lineage>
</organism>
<evidence type="ECO:0000313" key="3">
    <source>
        <dbReference type="Proteomes" id="UP000294599"/>
    </source>
</evidence>
<keyword evidence="3" id="KW-1185">Reference proteome</keyword>
<reference evidence="2 3" key="1">
    <citation type="submission" date="2019-03" db="EMBL/GenBank/DDBJ databases">
        <title>Genomic Encyclopedia of Type Strains, Phase IV (KMG-IV): sequencing the most valuable type-strain genomes for metagenomic binning, comparative biology and taxonomic classification.</title>
        <authorList>
            <person name="Goeker M."/>
        </authorList>
    </citation>
    <scope>NUCLEOTIDE SEQUENCE [LARGE SCALE GENOMIC DNA]</scope>
    <source>
        <strain evidence="2 3">DSM 21944</strain>
    </source>
</reference>
<proteinExistence type="predicted"/>
<dbReference type="Proteomes" id="UP000294599">
    <property type="component" value="Unassembled WGS sequence"/>
</dbReference>
<sequence length="324" mass="34639">MNAFLRPLLLALALLPATFAAAQTVGEPVRLRLSLDPDGRVRLSTEAEPALPPSLRASPLPALDLSGRERNPGWGRIALHVNAGATDGAPGLSPCLVGDSPHLRHLRGCDPANWLGLPGAMPGTGLVLGLEHGSGFGVDFSYGLGWLEGGNQLSDLGDWLGLRQISAAAASLLLPGWIGPTLGEIDRRSETLGVATYFWLGPQLRLDLAYGHSTRPGDWLRTGGDAAALPWLPGSEDSLSFGIGYGRFQGALTGRQWRPDALTGLAAEGQDSLDLGFSWRMPWNGELEFGARNLIVRPQRQDPAKSGPDQGDLRTPYIRYHQEL</sequence>
<feature type="chain" id="PRO_5030100316" evidence="1">
    <location>
        <begin position="23"/>
        <end position="324"/>
    </location>
</feature>
<protein>
    <submittedName>
        <fullName evidence="2">Uncharacterized protein</fullName>
    </submittedName>
</protein>
<gene>
    <name evidence="2" type="ORF">EDC25_10616</name>
</gene>
<dbReference type="EMBL" id="SMAF01000006">
    <property type="protein sequence ID" value="TCS99178.1"/>
    <property type="molecule type" value="Genomic_DNA"/>
</dbReference>
<dbReference type="AlphaFoldDB" id="A0A4S3KXD4"/>
<comment type="caution">
    <text evidence="2">The sequence shown here is derived from an EMBL/GenBank/DDBJ whole genome shotgun (WGS) entry which is preliminary data.</text>
</comment>
<keyword evidence="1" id="KW-0732">Signal</keyword>
<name>A0A4S3KXD4_9GAMM</name>